<keyword evidence="2" id="KW-1185">Reference proteome</keyword>
<dbReference type="InterPro" id="IPR046155">
    <property type="entry name" value="DUF6157"/>
</dbReference>
<dbReference type="Pfam" id="PF19654">
    <property type="entry name" value="DUF6157"/>
    <property type="match status" value="1"/>
</dbReference>
<organism evidence="1 2">
    <name type="scientific">Sphingobacterium hungaricum</name>
    <dbReference type="NCBI Taxonomy" id="2082723"/>
    <lineage>
        <taxon>Bacteria</taxon>
        <taxon>Pseudomonadati</taxon>
        <taxon>Bacteroidota</taxon>
        <taxon>Sphingobacteriia</taxon>
        <taxon>Sphingobacteriales</taxon>
        <taxon>Sphingobacteriaceae</taxon>
        <taxon>Sphingobacterium</taxon>
    </lineage>
</organism>
<sequence>MKKHTTDYFNTLIEVSEDCPAGKGEKPPVKMDKPTIANFQFDQLINHPYQFTSDELLFQQHVRKNDIAEANLDSEKEKFFSKGQPCLRTSALAKRYGWGIHYDENGKIALYPRESERYQQFASDVSISKVKAMKSSK</sequence>
<accession>A0A928YPB7</accession>
<protein>
    <submittedName>
        <fullName evidence="1">Uncharacterized protein</fullName>
    </submittedName>
</protein>
<dbReference type="Proteomes" id="UP000616201">
    <property type="component" value="Unassembled WGS sequence"/>
</dbReference>
<dbReference type="EMBL" id="PRDK01000003">
    <property type="protein sequence ID" value="MBE8712769.1"/>
    <property type="molecule type" value="Genomic_DNA"/>
</dbReference>
<proteinExistence type="predicted"/>
<dbReference type="RefSeq" id="WP_196935946.1">
    <property type="nucleotide sequence ID" value="NZ_MU158698.1"/>
</dbReference>
<dbReference type="AlphaFoldDB" id="A0A928YPB7"/>
<evidence type="ECO:0000313" key="2">
    <source>
        <dbReference type="Proteomes" id="UP000616201"/>
    </source>
</evidence>
<gene>
    <name evidence="1" type="ORF">C4F49_03645</name>
</gene>
<name>A0A928YPB7_9SPHI</name>
<evidence type="ECO:0000313" key="1">
    <source>
        <dbReference type="EMBL" id="MBE8712769.1"/>
    </source>
</evidence>
<reference evidence="1" key="1">
    <citation type="submission" date="2018-02" db="EMBL/GenBank/DDBJ databases">
        <authorList>
            <person name="Vasarhelyi B.M."/>
            <person name="Deshmukh S."/>
            <person name="Balint B."/>
            <person name="Kukolya J."/>
        </authorList>
    </citation>
    <scope>NUCLEOTIDE SEQUENCE</scope>
    <source>
        <strain evidence="1">KB22</strain>
    </source>
</reference>
<comment type="caution">
    <text evidence="1">The sequence shown here is derived from an EMBL/GenBank/DDBJ whole genome shotgun (WGS) entry which is preliminary data.</text>
</comment>